<feature type="transmembrane region" description="Helical" evidence="1">
    <location>
        <begin position="12"/>
        <end position="35"/>
    </location>
</feature>
<reference evidence="3" key="1">
    <citation type="submission" date="2017-09" db="EMBL/GenBank/DDBJ databases">
        <title>Depth-based differentiation of microbial function through sediment-hosted aquifers and enrichment of novel symbionts in the deep terrestrial subsurface.</title>
        <authorList>
            <person name="Probst A.J."/>
            <person name="Ladd B."/>
            <person name="Jarett J.K."/>
            <person name="Geller-Mcgrath D.E."/>
            <person name="Sieber C.M.K."/>
            <person name="Emerson J.B."/>
            <person name="Anantharaman K."/>
            <person name="Thomas B.C."/>
            <person name="Malmstrom R."/>
            <person name="Stieglmeier M."/>
            <person name="Klingl A."/>
            <person name="Woyke T."/>
            <person name="Ryan C.M."/>
            <person name="Banfield J.F."/>
        </authorList>
    </citation>
    <scope>NUCLEOTIDE SEQUENCE [LARGE SCALE GENOMIC DNA]</scope>
</reference>
<sequence length="296" mass="33105">MVKSEGSARSFFMKPFFILVFFILVFGFVAGGFFFSRNVSAPDYTLDDTLEHTSHSPILSISPVSTPSPAMVVSPPSSVLSEGEIVNPLPSQEVISYPWHSNITATVFWVGEPIGNGSSEDNALSCWDDRWQEHYGGYDDPFNRNGYYPADFMPQDQNFYVSVPYDDFDDEGRKASASVVVPWAGEGDWSGSSMMKGQWVEVQHNDTVCYAQVNDCGPYEYDDSEYVFALNGKAHTPKNKRANNDGMDVSPALRDCLHFKGLNNADNKINWRFISALAVPDGPWKEFVTSSNVFWE</sequence>
<keyword evidence="1" id="KW-1133">Transmembrane helix</keyword>
<keyword evidence="1" id="KW-0812">Transmembrane</keyword>
<gene>
    <name evidence="2" type="ORF">COU08_03520</name>
</gene>
<organism evidence="2 3">
    <name type="scientific">Candidatus Harrisonbacteria bacterium CG10_big_fil_rev_8_21_14_0_10_42_17</name>
    <dbReference type="NCBI Taxonomy" id="1974584"/>
    <lineage>
        <taxon>Bacteria</taxon>
        <taxon>Candidatus Harrisoniibacteriota</taxon>
    </lineage>
</organism>
<dbReference type="EMBL" id="PFBA01000030">
    <property type="protein sequence ID" value="PIT92220.1"/>
    <property type="molecule type" value="Genomic_DNA"/>
</dbReference>
<accession>A0A2M6WHH0</accession>
<protein>
    <submittedName>
        <fullName evidence="2">Uncharacterized protein</fullName>
    </submittedName>
</protein>
<dbReference type="Proteomes" id="UP000228635">
    <property type="component" value="Unassembled WGS sequence"/>
</dbReference>
<evidence type="ECO:0000256" key="1">
    <source>
        <dbReference type="SAM" id="Phobius"/>
    </source>
</evidence>
<comment type="caution">
    <text evidence="2">The sequence shown here is derived from an EMBL/GenBank/DDBJ whole genome shotgun (WGS) entry which is preliminary data.</text>
</comment>
<dbReference type="AlphaFoldDB" id="A0A2M6WHH0"/>
<proteinExistence type="predicted"/>
<evidence type="ECO:0000313" key="2">
    <source>
        <dbReference type="EMBL" id="PIT92220.1"/>
    </source>
</evidence>
<keyword evidence="1" id="KW-0472">Membrane</keyword>
<name>A0A2M6WHH0_9BACT</name>
<evidence type="ECO:0000313" key="3">
    <source>
        <dbReference type="Proteomes" id="UP000228635"/>
    </source>
</evidence>